<protein>
    <submittedName>
        <fullName evidence="1">Uncharacterized protein</fullName>
    </submittedName>
</protein>
<comment type="caution">
    <text evidence="1">The sequence shown here is derived from an EMBL/GenBank/DDBJ whole genome shotgun (WGS) entry which is preliminary data.</text>
</comment>
<evidence type="ECO:0000313" key="1">
    <source>
        <dbReference type="EMBL" id="TRV16383.1"/>
    </source>
</evidence>
<dbReference type="AlphaFoldDB" id="A0A552L845"/>
<dbReference type="Proteomes" id="UP000315868">
    <property type="component" value="Unassembled WGS sequence"/>
</dbReference>
<gene>
    <name evidence="1" type="ORF">EWV45_00810</name>
</gene>
<sequence length="68" mass="7675">MSAIRPFAKVDNLDNEKIAFAGFYPNCRSVFGFHDGDFTTNTTPPKDLRYDVIGWYSDAAILILKSNK</sequence>
<name>A0A552L845_9CHRO</name>
<evidence type="ECO:0000313" key="2">
    <source>
        <dbReference type="Proteomes" id="UP000315868"/>
    </source>
</evidence>
<reference evidence="1 2" key="1">
    <citation type="submission" date="2019-01" db="EMBL/GenBank/DDBJ databases">
        <title>Coherence of Microcystis species and biogeography revealed through population genomics.</title>
        <authorList>
            <person name="Perez-Carrascal O.M."/>
            <person name="Terrat Y."/>
            <person name="Giani A."/>
            <person name="Fortin N."/>
            <person name="Tromas N."/>
            <person name="Shapiro B.J."/>
        </authorList>
    </citation>
    <scope>NUCLEOTIDE SEQUENCE [LARGE SCALE GENOMIC DNA]</scope>
    <source>
        <strain evidence="1">Mf_QC_C_20070823_S10D</strain>
    </source>
</reference>
<proteinExistence type="predicted"/>
<organism evidence="1 2">
    <name type="scientific">Microcystis flos-aquae Mf_QC_C_20070823_S10D</name>
    <dbReference type="NCBI Taxonomy" id="2486236"/>
    <lineage>
        <taxon>Bacteria</taxon>
        <taxon>Bacillati</taxon>
        <taxon>Cyanobacteriota</taxon>
        <taxon>Cyanophyceae</taxon>
        <taxon>Oscillatoriophycideae</taxon>
        <taxon>Chroococcales</taxon>
        <taxon>Microcystaceae</taxon>
        <taxon>Microcystis</taxon>
    </lineage>
</organism>
<accession>A0A552L845</accession>
<dbReference type="EMBL" id="SFAM01000007">
    <property type="protein sequence ID" value="TRV16383.1"/>
    <property type="molecule type" value="Genomic_DNA"/>
</dbReference>